<feature type="domain" description="Glycosyltransferase 2-like" evidence="2">
    <location>
        <begin position="6"/>
        <end position="137"/>
    </location>
</feature>
<reference evidence="3 4" key="1">
    <citation type="submission" date="2017-04" db="EMBL/GenBank/DDBJ databases">
        <authorList>
            <person name="Afonso C.L."/>
            <person name="Miller P.J."/>
            <person name="Scott M.A."/>
            <person name="Spackman E."/>
            <person name="Goraichik I."/>
            <person name="Dimitrov K.M."/>
            <person name="Suarez D.L."/>
            <person name="Swayne D.E."/>
        </authorList>
    </citation>
    <scope>NUCLEOTIDE SEQUENCE [LARGE SCALE GENOMIC DNA]</scope>
    <source>
        <strain evidence="3 4">11</strain>
    </source>
</reference>
<protein>
    <submittedName>
        <fullName evidence="3">Glycosyltransferase involved in cell wall bisynthesis</fullName>
    </submittedName>
</protein>
<name>A0A1X7KYN5_9BACL</name>
<dbReference type="Proteomes" id="UP000193834">
    <property type="component" value="Unassembled WGS sequence"/>
</dbReference>
<gene>
    <name evidence="3" type="ORF">SAMN06295960_2814</name>
</gene>
<dbReference type="PANTHER" id="PTHR22916:SF3">
    <property type="entry name" value="UDP-GLCNAC:BETAGAL BETA-1,3-N-ACETYLGLUCOSAMINYLTRANSFERASE-LIKE PROTEIN 1"/>
    <property type="match status" value="1"/>
</dbReference>
<dbReference type="Gene3D" id="3.90.550.10">
    <property type="entry name" value="Spore Coat Polysaccharide Biosynthesis Protein SpsA, Chain A"/>
    <property type="match status" value="1"/>
</dbReference>
<dbReference type="CDD" id="cd00761">
    <property type="entry name" value="Glyco_tranf_GTA_type"/>
    <property type="match status" value="1"/>
</dbReference>
<sequence length="336" mass="39863">MLAKVSVIVPIYNVEQYLHRCIDSLIAQTMVDIEIILVNDASPDRSMDIMLEYKKAYPDRIIIIDSKENMKQGGARNLGIRAATSEYIGFVDSDDWVHPEMFRMLYETAINKSADIVSCNAYRANSDSEITPYLHRDLTSLTGEMSDIKKELFLIYGASPGVVTKIYKKSLIIDNQIWFPEKLFYEDNFWGPLIFLHARSYHHVNESFYYYYLNLNSTITRQESHHHFDRLLIEIMKLETYKKIGLFDKFKDAIEFSFIRLYYINSLHLAFTRFKNPPFNKIFEIRKYMKDEFPFYRENKYFHLFSKVEQVLTGLNDVSPYKAYEWYKTIINKNVK</sequence>
<dbReference type="GO" id="GO:0016758">
    <property type="term" value="F:hexosyltransferase activity"/>
    <property type="evidence" value="ECO:0007669"/>
    <property type="project" value="UniProtKB-ARBA"/>
</dbReference>
<dbReference type="EMBL" id="FXAZ01000003">
    <property type="protein sequence ID" value="SMG46152.1"/>
    <property type="molecule type" value="Genomic_DNA"/>
</dbReference>
<dbReference type="SUPFAM" id="SSF53448">
    <property type="entry name" value="Nucleotide-diphospho-sugar transferases"/>
    <property type="match status" value="1"/>
</dbReference>
<dbReference type="InterPro" id="IPR029044">
    <property type="entry name" value="Nucleotide-diphossugar_trans"/>
</dbReference>
<dbReference type="STRING" id="1852522.SAMN06295960_2814"/>
<dbReference type="Pfam" id="PF00535">
    <property type="entry name" value="Glycos_transf_2"/>
    <property type="match status" value="1"/>
</dbReference>
<accession>A0A1X7KYN5</accession>
<evidence type="ECO:0000256" key="1">
    <source>
        <dbReference type="ARBA" id="ARBA00006739"/>
    </source>
</evidence>
<dbReference type="PANTHER" id="PTHR22916">
    <property type="entry name" value="GLYCOSYLTRANSFERASE"/>
    <property type="match status" value="1"/>
</dbReference>
<dbReference type="InterPro" id="IPR001173">
    <property type="entry name" value="Glyco_trans_2-like"/>
</dbReference>
<comment type="similarity">
    <text evidence="1">Belongs to the glycosyltransferase 2 family.</text>
</comment>
<keyword evidence="3" id="KW-0808">Transferase</keyword>
<evidence type="ECO:0000313" key="3">
    <source>
        <dbReference type="EMBL" id="SMG46152.1"/>
    </source>
</evidence>
<evidence type="ECO:0000313" key="4">
    <source>
        <dbReference type="Proteomes" id="UP000193834"/>
    </source>
</evidence>
<keyword evidence="4" id="KW-1185">Reference proteome</keyword>
<proteinExistence type="inferred from homology"/>
<evidence type="ECO:0000259" key="2">
    <source>
        <dbReference type="Pfam" id="PF00535"/>
    </source>
</evidence>
<dbReference type="AlphaFoldDB" id="A0A1X7KYN5"/>
<organism evidence="3 4">
    <name type="scientific">Paenibacillus aquistagni</name>
    <dbReference type="NCBI Taxonomy" id="1852522"/>
    <lineage>
        <taxon>Bacteria</taxon>
        <taxon>Bacillati</taxon>
        <taxon>Bacillota</taxon>
        <taxon>Bacilli</taxon>
        <taxon>Bacillales</taxon>
        <taxon>Paenibacillaceae</taxon>
        <taxon>Paenibacillus</taxon>
    </lineage>
</organism>